<keyword evidence="1" id="KW-1133">Transmembrane helix</keyword>
<evidence type="ECO:0000313" key="2">
    <source>
        <dbReference type="EMBL" id="MFC5136226.1"/>
    </source>
</evidence>
<gene>
    <name evidence="2" type="ORF">ACFPJA_16070</name>
</gene>
<sequence length="228" mass="24272">MLTVALLLGVVVLAFLAVEVGPLYAADRFRELRGPTGPERAALDELRREAGLDVDRVAIVESADPDSVDVAVKGPPRRQVLFLTEAVLTDLDEDVAVGLLAAESGRVGTYYGEFRAVAIAVVVGLLAAIVTATVAFDAGFLALVTIGVASFWVGRRVQYAADDRAADAVGATRVADAFERVAERRDLEPETGDWSTWFEVQPPLGDRISALRERAKSDDTATDGTDGT</sequence>
<organism evidence="2 3">
    <name type="scientific">Halorubrum glutamatedens</name>
    <dbReference type="NCBI Taxonomy" id="2707018"/>
    <lineage>
        <taxon>Archaea</taxon>
        <taxon>Methanobacteriati</taxon>
        <taxon>Methanobacteriota</taxon>
        <taxon>Stenosarchaea group</taxon>
        <taxon>Halobacteria</taxon>
        <taxon>Halobacteriales</taxon>
        <taxon>Haloferacaceae</taxon>
        <taxon>Halorubrum</taxon>
    </lineage>
</organism>
<evidence type="ECO:0000256" key="1">
    <source>
        <dbReference type="SAM" id="Phobius"/>
    </source>
</evidence>
<dbReference type="EMBL" id="JBHSKV010000023">
    <property type="protein sequence ID" value="MFC5136226.1"/>
    <property type="molecule type" value="Genomic_DNA"/>
</dbReference>
<comment type="caution">
    <text evidence="2">The sequence shown here is derived from an EMBL/GenBank/DDBJ whole genome shotgun (WGS) entry which is preliminary data.</text>
</comment>
<reference evidence="2 3" key="1">
    <citation type="journal article" date="2019" name="Int. J. Syst. Evol. Microbiol.">
        <title>The Global Catalogue of Microorganisms (GCM) 10K type strain sequencing project: providing services to taxonomists for standard genome sequencing and annotation.</title>
        <authorList>
            <consortium name="The Broad Institute Genomics Platform"/>
            <consortium name="The Broad Institute Genome Sequencing Center for Infectious Disease"/>
            <person name="Wu L."/>
            <person name="Ma J."/>
        </authorList>
    </citation>
    <scope>NUCLEOTIDE SEQUENCE [LARGE SCALE GENOMIC DNA]</scope>
    <source>
        <strain evidence="2 3">CGMCC 1.16026</strain>
    </source>
</reference>
<feature type="transmembrane region" description="Helical" evidence="1">
    <location>
        <begin position="116"/>
        <end position="149"/>
    </location>
</feature>
<dbReference type="AlphaFoldDB" id="A0ABD5QVS4"/>
<keyword evidence="1" id="KW-0812">Transmembrane</keyword>
<accession>A0ABD5QVS4</accession>
<protein>
    <submittedName>
        <fullName evidence="2">Peptidase</fullName>
    </submittedName>
</protein>
<name>A0ABD5QVS4_9EURY</name>
<evidence type="ECO:0000313" key="3">
    <source>
        <dbReference type="Proteomes" id="UP001596145"/>
    </source>
</evidence>
<dbReference type="RefSeq" id="WP_122106787.1">
    <property type="nucleotide sequence ID" value="NZ_JBHSKV010000023.1"/>
</dbReference>
<dbReference type="Proteomes" id="UP001596145">
    <property type="component" value="Unassembled WGS sequence"/>
</dbReference>
<keyword evidence="3" id="KW-1185">Reference proteome</keyword>
<keyword evidence="1" id="KW-0472">Membrane</keyword>
<proteinExistence type="predicted"/>